<sequence length="275" mass="31968">MLHSIFFLGYIHKPTLAPQRFFQNPEIIKDLTEIFPGPFEKYRSHVPTRTPFSILLDMMKIIYRTEEKIIAELSILLKNLGFPPHLHRSGNKYEEFYTLESTVICVCYSDSDPQRYYGASLSCRRGNAKRIMIDVSCLKTWHEKVSHAVMSFYPQGPGDGITFPESVKCQAYIRDSNGYKKRNPCSKCHELFKLKNADPNKVDHPYGNCAEAECLSKLLIKNQDVQENTLIENHTEENLQNLRHSTKARLIEQLQQIGIQINNNHFHFYSTETHR</sequence>
<accession>A0AAE0UKK8</accession>
<dbReference type="AlphaFoldDB" id="A0AAE0UKK8"/>
<keyword evidence="2" id="KW-1185">Reference proteome</keyword>
<gene>
    <name evidence="1" type="ORF">QTP70_017680</name>
</gene>
<evidence type="ECO:0000313" key="1">
    <source>
        <dbReference type="EMBL" id="KAK3508217.1"/>
    </source>
</evidence>
<organism evidence="1 2">
    <name type="scientific">Hemibagrus guttatus</name>
    <dbReference type="NCBI Taxonomy" id="175788"/>
    <lineage>
        <taxon>Eukaryota</taxon>
        <taxon>Metazoa</taxon>
        <taxon>Chordata</taxon>
        <taxon>Craniata</taxon>
        <taxon>Vertebrata</taxon>
        <taxon>Euteleostomi</taxon>
        <taxon>Actinopterygii</taxon>
        <taxon>Neopterygii</taxon>
        <taxon>Teleostei</taxon>
        <taxon>Ostariophysi</taxon>
        <taxon>Siluriformes</taxon>
        <taxon>Bagridae</taxon>
        <taxon>Hemibagrus</taxon>
    </lineage>
</organism>
<dbReference type="EMBL" id="JAUCMX010000028">
    <property type="protein sequence ID" value="KAK3508217.1"/>
    <property type="molecule type" value="Genomic_DNA"/>
</dbReference>
<dbReference type="Proteomes" id="UP001274896">
    <property type="component" value="Unassembled WGS sequence"/>
</dbReference>
<comment type="caution">
    <text evidence="1">The sequence shown here is derived from an EMBL/GenBank/DDBJ whole genome shotgun (WGS) entry which is preliminary data.</text>
</comment>
<evidence type="ECO:0000313" key="2">
    <source>
        <dbReference type="Proteomes" id="UP001274896"/>
    </source>
</evidence>
<proteinExistence type="predicted"/>
<name>A0AAE0UKK8_9TELE</name>
<reference evidence="1" key="1">
    <citation type="submission" date="2023-06" db="EMBL/GenBank/DDBJ databases">
        <title>Male Hemibagrus guttatus genome.</title>
        <authorList>
            <person name="Bian C."/>
        </authorList>
    </citation>
    <scope>NUCLEOTIDE SEQUENCE</scope>
    <source>
        <strain evidence="1">Male_cb2023</strain>
        <tissue evidence="1">Muscle</tissue>
    </source>
</reference>
<protein>
    <submittedName>
        <fullName evidence="1">Uncharacterized protein</fullName>
    </submittedName>
</protein>